<dbReference type="EMBL" id="BBYR01000001">
    <property type="protein sequence ID" value="GAP33559.1"/>
    <property type="molecule type" value="Genomic_DNA"/>
</dbReference>
<protein>
    <submittedName>
        <fullName evidence="7">Putative DNA repair exonuclease</fullName>
    </submittedName>
</protein>
<evidence type="ECO:0000259" key="6">
    <source>
        <dbReference type="Pfam" id="PF00149"/>
    </source>
</evidence>
<dbReference type="GO" id="GO:0046872">
    <property type="term" value="F:metal ion binding"/>
    <property type="evidence" value="ECO:0007669"/>
    <property type="project" value="UniProtKB-KW"/>
</dbReference>
<keyword evidence="7" id="KW-0540">Nuclease</keyword>
<evidence type="ECO:0000313" key="8">
    <source>
        <dbReference type="Proteomes" id="UP000037660"/>
    </source>
</evidence>
<dbReference type="Proteomes" id="UP000037660">
    <property type="component" value="Unassembled WGS sequence"/>
</dbReference>
<reference evidence="7 8" key="2">
    <citation type="journal article" date="2016" name="Science">
        <title>A bacterium that degrades and assimilates poly(ethylene terephthalate).</title>
        <authorList>
            <person name="Yoshida S."/>
            <person name="Hiraga K."/>
            <person name="Takehana T."/>
            <person name="Taniguchi I."/>
            <person name="Yamaji H."/>
            <person name="Maeda Y."/>
            <person name="Toyohara K."/>
            <person name="Miyamoto K."/>
            <person name="Kimura Y."/>
            <person name="Oda K."/>
        </authorList>
    </citation>
    <scope>NUCLEOTIDE SEQUENCE [LARGE SCALE GENOMIC DNA]</scope>
    <source>
        <strain evidence="8">NBRC 110686 / TISTR 2288 / 201-F6</strain>
    </source>
</reference>
<proteinExistence type="inferred from homology"/>
<keyword evidence="2" id="KW-0378">Hydrolase</keyword>
<organism evidence="7 8">
    <name type="scientific">Piscinibacter sakaiensis</name>
    <name type="common">Ideonella sakaiensis</name>
    <dbReference type="NCBI Taxonomy" id="1547922"/>
    <lineage>
        <taxon>Bacteria</taxon>
        <taxon>Pseudomonadati</taxon>
        <taxon>Pseudomonadota</taxon>
        <taxon>Betaproteobacteria</taxon>
        <taxon>Burkholderiales</taxon>
        <taxon>Sphaerotilaceae</taxon>
        <taxon>Piscinibacter</taxon>
    </lineage>
</organism>
<dbReference type="GO" id="GO:0004527">
    <property type="term" value="F:exonuclease activity"/>
    <property type="evidence" value="ECO:0007669"/>
    <property type="project" value="UniProtKB-KW"/>
</dbReference>
<accession>A0A0K8NTE6</accession>
<keyword evidence="1" id="KW-0479">Metal-binding</keyword>
<dbReference type="Pfam" id="PF00149">
    <property type="entry name" value="Metallophos"/>
    <property type="match status" value="1"/>
</dbReference>
<evidence type="ECO:0000256" key="5">
    <source>
        <dbReference type="SAM" id="MobiDB-lite"/>
    </source>
</evidence>
<dbReference type="OrthoDB" id="9811542at2"/>
<keyword evidence="7" id="KW-0269">Exonuclease</keyword>
<reference evidence="8" key="1">
    <citation type="submission" date="2015-07" db="EMBL/GenBank/DDBJ databases">
        <title>Discovery of a poly(ethylene terephthalate assimilation.</title>
        <authorList>
            <person name="Yoshida S."/>
            <person name="Hiraga K."/>
            <person name="Takehana T."/>
            <person name="Taniguchi I."/>
            <person name="Yamaji H."/>
            <person name="Maeda Y."/>
            <person name="Toyohara K."/>
            <person name="Miyamoto K."/>
            <person name="Kimura Y."/>
            <person name="Oda K."/>
        </authorList>
    </citation>
    <scope>NUCLEOTIDE SEQUENCE [LARGE SCALE GENOMIC DNA]</scope>
    <source>
        <strain evidence="8">NBRC 110686 / TISTR 2288 / 201-F6</strain>
    </source>
</reference>
<dbReference type="Gene3D" id="3.60.21.10">
    <property type="match status" value="1"/>
</dbReference>
<evidence type="ECO:0000256" key="2">
    <source>
        <dbReference type="ARBA" id="ARBA00022801"/>
    </source>
</evidence>
<dbReference type="STRING" id="1547922.ISF6_0005"/>
<gene>
    <name evidence="7" type="ORF">ISF6_0005</name>
</gene>
<evidence type="ECO:0000256" key="3">
    <source>
        <dbReference type="ARBA" id="ARBA00023004"/>
    </source>
</evidence>
<dbReference type="RefSeq" id="WP_082367669.1">
    <property type="nucleotide sequence ID" value="NZ_BBYR01000001.1"/>
</dbReference>
<dbReference type="SUPFAM" id="SSF56300">
    <property type="entry name" value="Metallo-dependent phosphatases"/>
    <property type="match status" value="1"/>
</dbReference>
<feature type="region of interest" description="Disordered" evidence="5">
    <location>
        <begin position="1"/>
        <end position="26"/>
    </location>
</feature>
<dbReference type="InterPro" id="IPR050884">
    <property type="entry name" value="CNP_phosphodiesterase-III"/>
</dbReference>
<keyword evidence="3" id="KW-0408">Iron</keyword>
<dbReference type="PANTHER" id="PTHR42988:SF2">
    <property type="entry name" value="CYCLIC NUCLEOTIDE PHOSPHODIESTERASE CBUA0032-RELATED"/>
    <property type="match status" value="1"/>
</dbReference>
<keyword evidence="8" id="KW-1185">Reference proteome</keyword>
<dbReference type="InterPro" id="IPR029052">
    <property type="entry name" value="Metallo-depent_PP-like"/>
</dbReference>
<sequence length="310" mass="33684">MSVGDRAARVAGGPATPGAGASPAPRRDGAATLVLQISDTHFGTERPPVVEALVRLAAALRPDVLVLSGDVTQRATAAQFRAARAFVDRLAVPQWLVIPGNHDIPLFNLALRVLAPYARFRRAFGPALEGVIDRPGLLLVALNTTRWWRHVDGSVSAAQVAAVARRLAAARPGQWRVVVTHQPVAVTRAQDRHDLLHGRREALRCWREAGADLVLGGHIHLPFLTPLDDPATPGPARPMWALQAGTAVSRRTRPPAVENSVNLLRCGPAGVGLPDDVLRACEVERWDYRPDRGEFERVEAQHLLRRRDDA</sequence>
<dbReference type="PANTHER" id="PTHR42988">
    <property type="entry name" value="PHOSPHOHYDROLASE"/>
    <property type="match status" value="1"/>
</dbReference>
<evidence type="ECO:0000313" key="7">
    <source>
        <dbReference type="EMBL" id="GAP33559.1"/>
    </source>
</evidence>
<feature type="domain" description="Calcineurin-like phosphoesterase" evidence="6">
    <location>
        <begin position="34"/>
        <end position="221"/>
    </location>
</feature>
<evidence type="ECO:0000256" key="1">
    <source>
        <dbReference type="ARBA" id="ARBA00022723"/>
    </source>
</evidence>
<comment type="similarity">
    <text evidence="4">Belongs to the cyclic nucleotide phosphodiesterase class-III family.</text>
</comment>
<evidence type="ECO:0000256" key="4">
    <source>
        <dbReference type="ARBA" id="ARBA00025742"/>
    </source>
</evidence>
<comment type="caution">
    <text evidence="7">The sequence shown here is derived from an EMBL/GenBank/DDBJ whole genome shotgun (WGS) entry which is preliminary data.</text>
</comment>
<dbReference type="InterPro" id="IPR004843">
    <property type="entry name" value="Calcineurin-like_PHP"/>
</dbReference>
<name>A0A0K8NTE6_PISS1</name>
<dbReference type="AlphaFoldDB" id="A0A0K8NTE6"/>
<feature type="compositionally biased region" description="Low complexity" evidence="5">
    <location>
        <begin position="9"/>
        <end position="24"/>
    </location>
</feature>